<evidence type="ECO:0000313" key="2">
    <source>
        <dbReference type="Proteomes" id="UP000821866"/>
    </source>
</evidence>
<comment type="caution">
    <text evidence="1">The sequence shown here is derived from an EMBL/GenBank/DDBJ whole genome shotgun (WGS) entry which is preliminary data.</text>
</comment>
<reference evidence="1" key="2">
    <citation type="submission" date="2021-09" db="EMBL/GenBank/DDBJ databases">
        <authorList>
            <person name="Jia N."/>
            <person name="Wang J."/>
            <person name="Shi W."/>
            <person name="Du L."/>
            <person name="Sun Y."/>
            <person name="Zhan W."/>
            <person name="Jiang J."/>
            <person name="Wang Q."/>
            <person name="Zhang B."/>
            <person name="Ji P."/>
            <person name="Sakyi L.B."/>
            <person name="Cui X."/>
            <person name="Yuan T."/>
            <person name="Jiang B."/>
            <person name="Yang W."/>
            <person name="Lam T.T.-Y."/>
            <person name="Chang Q."/>
            <person name="Ding S."/>
            <person name="Wang X."/>
            <person name="Zhu J."/>
            <person name="Ruan X."/>
            <person name="Zhao L."/>
            <person name="Wei J."/>
            <person name="Que T."/>
            <person name="Du C."/>
            <person name="Cheng J."/>
            <person name="Dai P."/>
            <person name="Han X."/>
            <person name="Huang E."/>
            <person name="Gao Y."/>
            <person name="Liu J."/>
            <person name="Shao H."/>
            <person name="Ye R."/>
            <person name="Li L."/>
            <person name="Wei W."/>
            <person name="Wang X."/>
            <person name="Wang C."/>
            <person name="Huo Q."/>
            <person name="Li W."/>
            <person name="Guo W."/>
            <person name="Chen H."/>
            <person name="Chen S."/>
            <person name="Zhou L."/>
            <person name="Zhou L."/>
            <person name="Ni X."/>
            <person name="Tian J."/>
            <person name="Zhou Y."/>
            <person name="Sheng Y."/>
            <person name="Liu T."/>
            <person name="Pan Y."/>
            <person name="Xia L."/>
            <person name="Li J."/>
            <person name="Zhao F."/>
            <person name="Cao W."/>
        </authorList>
    </citation>
    <scope>NUCLEOTIDE SEQUENCE</scope>
    <source>
        <strain evidence="1">Rmic-2018</strain>
        <tissue evidence="1">Larvae</tissue>
    </source>
</reference>
<dbReference type="VEuPathDB" id="VectorBase:LOC119176259"/>
<organism evidence="1 2">
    <name type="scientific">Rhipicephalus microplus</name>
    <name type="common">Cattle tick</name>
    <name type="synonym">Boophilus microplus</name>
    <dbReference type="NCBI Taxonomy" id="6941"/>
    <lineage>
        <taxon>Eukaryota</taxon>
        <taxon>Metazoa</taxon>
        <taxon>Ecdysozoa</taxon>
        <taxon>Arthropoda</taxon>
        <taxon>Chelicerata</taxon>
        <taxon>Arachnida</taxon>
        <taxon>Acari</taxon>
        <taxon>Parasitiformes</taxon>
        <taxon>Ixodida</taxon>
        <taxon>Ixodoidea</taxon>
        <taxon>Ixodidae</taxon>
        <taxon>Rhipicephalinae</taxon>
        <taxon>Rhipicephalus</taxon>
        <taxon>Boophilus</taxon>
    </lineage>
</organism>
<protein>
    <recommendedName>
        <fullName evidence="3">Tick transposon</fullName>
    </recommendedName>
</protein>
<evidence type="ECO:0008006" key="3">
    <source>
        <dbReference type="Google" id="ProtNLM"/>
    </source>
</evidence>
<evidence type="ECO:0000313" key="1">
    <source>
        <dbReference type="EMBL" id="KAH8020153.1"/>
    </source>
</evidence>
<gene>
    <name evidence="1" type="ORF">HPB51_025034</name>
</gene>
<sequence>MTHPAYTLKTLQGEEIKLGGGEKFITSGEMATDTNVNNGPSLRSATVFQKFLEHGSPGRPIVFGTRDTKVRDKLLADNKLTLENAEKTCKAAEISAVHQEAWGLDTKQDDPVCKQSHVARTDRRKDYKCLKCGRTHELRNCPVFGKACRKCKKKNHFTGCCRASANIDELEDDFDVLEISVNKINRKQDWTVKARVNNASGQLKVN</sequence>
<dbReference type="AlphaFoldDB" id="A0A9J6DDY9"/>
<dbReference type="Proteomes" id="UP000821866">
    <property type="component" value="Chromosome 8"/>
</dbReference>
<reference evidence="1" key="1">
    <citation type="journal article" date="2020" name="Cell">
        <title>Large-Scale Comparative Analyses of Tick Genomes Elucidate Their Genetic Diversity and Vector Capacities.</title>
        <authorList>
            <consortium name="Tick Genome and Microbiome Consortium (TIGMIC)"/>
            <person name="Jia N."/>
            <person name="Wang J."/>
            <person name="Shi W."/>
            <person name="Du L."/>
            <person name="Sun Y."/>
            <person name="Zhan W."/>
            <person name="Jiang J.F."/>
            <person name="Wang Q."/>
            <person name="Zhang B."/>
            <person name="Ji P."/>
            <person name="Bell-Sakyi L."/>
            <person name="Cui X.M."/>
            <person name="Yuan T.T."/>
            <person name="Jiang B.G."/>
            <person name="Yang W.F."/>
            <person name="Lam T.T."/>
            <person name="Chang Q.C."/>
            <person name="Ding S.J."/>
            <person name="Wang X.J."/>
            <person name="Zhu J.G."/>
            <person name="Ruan X.D."/>
            <person name="Zhao L."/>
            <person name="Wei J.T."/>
            <person name="Ye R.Z."/>
            <person name="Que T.C."/>
            <person name="Du C.H."/>
            <person name="Zhou Y.H."/>
            <person name="Cheng J.X."/>
            <person name="Dai P.F."/>
            <person name="Guo W.B."/>
            <person name="Han X.H."/>
            <person name="Huang E.J."/>
            <person name="Li L.F."/>
            <person name="Wei W."/>
            <person name="Gao Y.C."/>
            <person name="Liu J.Z."/>
            <person name="Shao H.Z."/>
            <person name="Wang X."/>
            <person name="Wang C.C."/>
            <person name="Yang T.C."/>
            <person name="Huo Q.B."/>
            <person name="Li W."/>
            <person name="Chen H.Y."/>
            <person name="Chen S.E."/>
            <person name="Zhou L.G."/>
            <person name="Ni X.B."/>
            <person name="Tian J.H."/>
            <person name="Sheng Y."/>
            <person name="Liu T."/>
            <person name="Pan Y.S."/>
            <person name="Xia L.Y."/>
            <person name="Li J."/>
            <person name="Zhao F."/>
            <person name="Cao W.C."/>
        </authorList>
    </citation>
    <scope>NUCLEOTIDE SEQUENCE</scope>
    <source>
        <strain evidence="1">Rmic-2018</strain>
    </source>
</reference>
<keyword evidence="2" id="KW-1185">Reference proteome</keyword>
<name>A0A9J6DDY9_RHIMP</name>
<proteinExistence type="predicted"/>
<dbReference type="EMBL" id="JABSTU010000010">
    <property type="protein sequence ID" value="KAH8020153.1"/>
    <property type="molecule type" value="Genomic_DNA"/>
</dbReference>
<accession>A0A9J6DDY9</accession>